<sequence>MDLCRHTIVCLDTYDIKLISAVTADQNAVVTFSALILNQPLGRRGAPGPWASAPTTGFSDRLSQRYHP</sequence>
<dbReference type="AlphaFoldDB" id="S4P367"/>
<name>S4P367_9NEOP</name>
<reference evidence="2" key="1">
    <citation type="journal article" date="2013" name="BMC Genomics">
        <title>Unscrambling butterfly oogenesis.</title>
        <authorList>
            <person name="Carter J.M."/>
            <person name="Baker S.C."/>
            <person name="Pink R."/>
            <person name="Carter D.R."/>
            <person name="Collins A."/>
            <person name="Tomlin J."/>
            <person name="Gibbs M."/>
            <person name="Breuker C.J."/>
        </authorList>
    </citation>
    <scope>NUCLEOTIDE SEQUENCE</scope>
    <source>
        <tissue evidence="2">Ovary</tissue>
    </source>
</reference>
<protein>
    <submittedName>
        <fullName evidence="2">Uncharacterized protein</fullName>
    </submittedName>
</protein>
<evidence type="ECO:0000256" key="1">
    <source>
        <dbReference type="SAM" id="MobiDB-lite"/>
    </source>
</evidence>
<proteinExistence type="predicted"/>
<evidence type="ECO:0000313" key="2">
    <source>
        <dbReference type="EMBL" id="JAA82908.1"/>
    </source>
</evidence>
<feature type="region of interest" description="Disordered" evidence="1">
    <location>
        <begin position="43"/>
        <end position="68"/>
    </location>
</feature>
<feature type="non-terminal residue" evidence="2">
    <location>
        <position position="68"/>
    </location>
</feature>
<reference evidence="2" key="2">
    <citation type="submission" date="2013-05" db="EMBL/GenBank/DDBJ databases">
        <authorList>
            <person name="Carter J.-M."/>
            <person name="Baker S.C."/>
            <person name="Pink R."/>
            <person name="Carter D.R.F."/>
            <person name="Collins A."/>
            <person name="Tomlin J."/>
            <person name="Gibbs M."/>
            <person name="Breuker C.J."/>
        </authorList>
    </citation>
    <scope>NUCLEOTIDE SEQUENCE</scope>
    <source>
        <tissue evidence="2">Ovary</tissue>
    </source>
</reference>
<organism evidence="2">
    <name type="scientific">Pararge aegeria</name>
    <name type="common">speckled wood butterfly</name>
    <dbReference type="NCBI Taxonomy" id="116150"/>
    <lineage>
        <taxon>Eukaryota</taxon>
        <taxon>Metazoa</taxon>
        <taxon>Ecdysozoa</taxon>
        <taxon>Arthropoda</taxon>
        <taxon>Hexapoda</taxon>
        <taxon>Insecta</taxon>
        <taxon>Pterygota</taxon>
        <taxon>Neoptera</taxon>
        <taxon>Endopterygota</taxon>
        <taxon>Lepidoptera</taxon>
        <taxon>Glossata</taxon>
        <taxon>Ditrysia</taxon>
        <taxon>Papilionoidea</taxon>
        <taxon>Nymphalidae</taxon>
        <taxon>Satyrinae</taxon>
        <taxon>Satyrini</taxon>
        <taxon>Parargina</taxon>
        <taxon>Pararge</taxon>
    </lineage>
</organism>
<accession>S4P367</accession>
<dbReference type="EMBL" id="GAIX01009652">
    <property type="protein sequence ID" value="JAA82908.1"/>
    <property type="molecule type" value="Transcribed_RNA"/>
</dbReference>